<dbReference type="KEGG" id="pcot:PCOAH_00001230"/>
<reference evidence="2" key="1">
    <citation type="submission" date="2016-06" db="EMBL/GenBank/DDBJ databases">
        <title>First high quality genome sequence of Plasmodium coatneyi using continuous long reads from single molecule, real-time sequencing.</title>
        <authorList>
            <person name="Chien J.-T."/>
            <person name="Pakala S.B."/>
            <person name="Geraldo J.A."/>
            <person name="Lapp S.A."/>
            <person name="Barnwell J.W."/>
            <person name="Kissinger J.C."/>
            <person name="Galinski M.R."/>
            <person name="Humphrey J.C."/>
        </authorList>
    </citation>
    <scope>NUCLEOTIDE SEQUENCE [LARGE SCALE GENOMIC DNA]</scope>
    <source>
        <strain evidence="2">Hackeri</strain>
    </source>
</reference>
<dbReference type="RefSeq" id="XP_019912555.1">
    <property type="nucleotide sequence ID" value="XM_020056940.1"/>
</dbReference>
<dbReference type="Proteomes" id="UP000092716">
    <property type="component" value="Chromosome 1"/>
</dbReference>
<accession>A0A1B1DSV7</accession>
<gene>
    <name evidence="1" type="ORF">PCOAH_00001230</name>
</gene>
<name>A0A1B1DSV7_9APIC</name>
<evidence type="ECO:0000313" key="1">
    <source>
        <dbReference type="EMBL" id="ANQ05860.1"/>
    </source>
</evidence>
<dbReference type="AlphaFoldDB" id="A0A1B1DSV7"/>
<evidence type="ECO:0000313" key="2">
    <source>
        <dbReference type="Proteomes" id="UP000092716"/>
    </source>
</evidence>
<proteinExistence type="predicted"/>
<dbReference type="OrthoDB" id="386450at2759"/>
<protein>
    <submittedName>
        <fullName evidence="1">Uncharacterized protein</fullName>
    </submittedName>
</protein>
<sequence>MNPSSNEKKRNLPAYADENDYDMSRAAAAPNVAPANMTSANMASVTVPSATVPPTNVALTNVAAAPAVTMQNPYFYPGAIIPQFPFNTPMYQQPMSYNHMMPYGDYGYGNKRFGKRKKNYHHFSRQQNSGVSILKEAIVDPWAQQYAKYPNIIFD</sequence>
<dbReference type="GeneID" id="30906842"/>
<dbReference type="EMBL" id="CP016239">
    <property type="protein sequence ID" value="ANQ05860.1"/>
    <property type="molecule type" value="Genomic_DNA"/>
</dbReference>
<keyword evidence="2" id="KW-1185">Reference proteome</keyword>
<organism evidence="1 2">
    <name type="scientific">Plasmodium coatneyi</name>
    <dbReference type="NCBI Taxonomy" id="208452"/>
    <lineage>
        <taxon>Eukaryota</taxon>
        <taxon>Sar</taxon>
        <taxon>Alveolata</taxon>
        <taxon>Apicomplexa</taxon>
        <taxon>Aconoidasida</taxon>
        <taxon>Haemosporida</taxon>
        <taxon>Plasmodiidae</taxon>
        <taxon>Plasmodium</taxon>
    </lineage>
</organism>
<dbReference type="VEuPathDB" id="PlasmoDB:PCOAH_00001230"/>